<gene>
    <name evidence="1" type="ORF">LARSCL_LOCUS18427</name>
</gene>
<evidence type="ECO:0008006" key="3">
    <source>
        <dbReference type="Google" id="ProtNLM"/>
    </source>
</evidence>
<protein>
    <recommendedName>
        <fullName evidence="3">Ribosomal protein S14</fullName>
    </recommendedName>
</protein>
<dbReference type="AlphaFoldDB" id="A0AAV2BCR1"/>
<organism evidence="1 2">
    <name type="scientific">Larinioides sclopetarius</name>
    <dbReference type="NCBI Taxonomy" id="280406"/>
    <lineage>
        <taxon>Eukaryota</taxon>
        <taxon>Metazoa</taxon>
        <taxon>Ecdysozoa</taxon>
        <taxon>Arthropoda</taxon>
        <taxon>Chelicerata</taxon>
        <taxon>Arachnida</taxon>
        <taxon>Araneae</taxon>
        <taxon>Araneomorphae</taxon>
        <taxon>Entelegynae</taxon>
        <taxon>Araneoidea</taxon>
        <taxon>Araneidae</taxon>
        <taxon>Larinioides</taxon>
    </lineage>
</organism>
<evidence type="ECO:0000313" key="1">
    <source>
        <dbReference type="EMBL" id="CAL1293832.1"/>
    </source>
</evidence>
<comment type="caution">
    <text evidence="1">The sequence shown here is derived from an EMBL/GenBank/DDBJ whole genome shotgun (WGS) entry which is preliminary data.</text>
</comment>
<evidence type="ECO:0000313" key="2">
    <source>
        <dbReference type="Proteomes" id="UP001497382"/>
    </source>
</evidence>
<reference evidence="1 2" key="1">
    <citation type="submission" date="2024-04" db="EMBL/GenBank/DDBJ databases">
        <authorList>
            <person name="Rising A."/>
            <person name="Reimegard J."/>
            <person name="Sonavane S."/>
            <person name="Akerstrom W."/>
            <person name="Nylinder S."/>
            <person name="Hedman E."/>
            <person name="Kallberg Y."/>
        </authorList>
    </citation>
    <scope>NUCLEOTIDE SEQUENCE [LARGE SCALE GENOMIC DNA]</scope>
</reference>
<keyword evidence="2" id="KW-1185">Reference proteome</keyword>
<dbReference type="EMBL" id="CAXIEN010000335">
    <property type="protein sequence ID" value="CAL1293832.1"/>
    <property type="molecule type" value="Genomic_DNA"/>
</dbReference>
<proteinExistence type="predicted"/>
<accession>A0AAV2BCR1</accession>
<name>A0AAV2BCR1_9ARAC</name>
<dbReference type="Proteomes" id="UP001497382">
    <property type="component" value="Unassembled WGS sequence"/>
</dbReference>
<sequence length="33" mass="3988">MPKFTRSCIWECPRCCKALKKEDRTLLAQIRFD</sequence>